<dbReference type="AlphaFoldDB" id="F9UJ63"/>
<dbReference type="InterPro" id="IPR003797">
    <property type="entry name" value="DegV"/>
</dbReference>
<dbReference type="PANTHER" id="PTHR33434">
    <property type="entry name" value="DEGV DOMAIN-CONTAINING PROTEIN DR_1986-RELATED"/>
    <property type="match status" value="1"/>
</dbReference>
<dbReference type="GO" id="GO:0008289">
    <property type="term" value="F:lipid binding"/>
    <property type="evidence" value="ECO:0007669"/>
    <property type="project" value="UniProtKB-KW"/>
</dbReference>
<protein>
    <submittedName>
        <fullName evidence="2">Degv-like protein</fullName>
    </submittedName>
</protein>
<dbReference type="Gene3D" id="3.30.1180.10">
    <property type="match status" value="1"/>
</dbReference>
<name>F9UJ63_9BACT</name>
<dbReference type="InterPro" id="IPR043168">
    <property type="entry name" value="DegV_C"/>
</dbReference>
<dbReference type="Gene3D" id="3.40.50.10170">
    <property type="match status" value="1"/>
</dbReference>
<proteinExistence type="predicted"/>
<dbReference type="PANTHER" id="PTHR33434:SF2">
    <property type="entry name" value="FATTY ACID-BINDING PROTEIN TM_1468"/>
    <property type="match status" value="1"/>
</dbReference>
<reference evidence="2 3" key="1">
    <citation type="journal article" date="2013" name="Genome Announc.">
        <title>Genome Sequence of Mycoplasma columbinum Strain SF7.</title>
        <authorList>
            <person name="Guo Z."/>
            <person name="Xu X."/>
            <person name="Zheng Q."/>
            <person name="Li T."/>
            <person name="Kuang S."/>
            <person name="Zhang Z."/>
            <person name="Chen Y."/>
            <person name="Lu X."/>
            <person name="Zhou R."/>
            <person name="Bi D."/>
            <person name="Jin H."/>
        </authorList>
    </citation>
    <scope>NUCLEOTIDE SEQUENCE [LARGE SCALE GENOMIC DNA]</scope>
    <source>
        <strain evidence="2 3">SF7</strain>
    </source>
</reference>
<dbReference type="RefSeq" id="WP_006608329.1">
    <property type="nucleotide sequence ID" value="NZ_AFXA01000002.1"/>
</dbReference>
<dbReference type="Pfam" id="PF02645">
    <property type="entry name" value="DegV"/>
    <property type="match status" value="1"/>
</dbReference>
<gene>
    <name evidence="2" type="ORF">MCSF7_02604</name>
</gene>
<keyword evidence="3" id="KW-1185">Reference proteome</keyword>
<organism evidence="2 3">
    <name type="scientific">Mycoplasmopsis columbina SF7</name>
    <dbReference type="NCBI Taxonomy" id="1037410"/>
    <lineage>
        <taxon>Bacteria</taxon>
        <taxon>Bacillati</taxon>
        <taxon>Mycoplasmatota</taxon>
        <taxon>Mycoplasmoidales</taxon>
        <taxon>Metamycoplasmataceae</taxon>
        <taxon>Mycoplasmopsis</taxon>
    </lineage>
</organism>
<dbReference type="Proteomes" id="UP000004978">
    <property type="component" value="Unassembled WGS sequence"/>
</dbReference>
<dbReference type="NCBIfam" id="TIGR00762">
    <property type="entry name" value="DegV"/>
    <property type="match status" value="1"/>
</dbReference>
<sequence>MKYAIVVDSSSALTREEAQRLGWYYLPLHINIDGKEYRDGVDLTSKNLFEYYTKDAEVKTSSINPGEAYSLFEQLSKEYDKIIVYPISKYLSGTCQALTSLAAEFPKVRVVQSKQIVELILLDLFDFDLKMKNDPSKFDQYIKDIENKGFEYSITLIPKYNKYLVKGGRLHPSAALIAKMLSIVPLITFQNGQLLKEGTGRVFKKSVIKNIHSKLDVFDKDENSLLVYLHSGALEEDSKEFIEEFVNVFGEEPLVRYIAPVVAIHTGPESYVGVRIKINKELKNAFLTFLKQINN</sequence>
<evidence type="ECO:0000313" key="3">
    <source>
        <dbReference type="Proteomes" id="UP000004978"/>
    </source>
</evidence>
<accession>F9UJ63</accession>
<evidence type="ECO:0000313" key="2">
    <source>
        <dbReference type="EMBL" id="EGV00559.1"/>
    </source>
</evidence>
<dbReference type="EMBL" id="AFXA01000002">
    <property type="protein sequence ID" value="EGV00559.1"/>
    <property type="molecule type" value="Genomic_DNA"/>
</dbReference>
<keyword evidence="1" id="KW-0446">Lipid-binding</keyword>
<dbReference type="InterPro" id="IPR050270">
    <property type="entry name" value="DegV_domain_contain"/>
</dbReference>
<dbReference type="PROSITE" id="PS51482">
    <property type="entry name" value="DEGV"/>
    <property type="match status" value="1"/>
</dbReference>
<comment type="caution">
    <text evidence="2">The sequence shown here is derived from an EMBL/GenBank/DDBJ whole genome shotgun (WGS) entry which is preliminary data.</text>
</comment>
<dbReference type="eggNOG" id="COG1307">
    <property type="taxonomic scope" value="Bacteria"/>
</dbReference>
<dbReference type="SUPFAM" id="SSF82549">
    <property type="entry name" value="DAK1/DegV-like"/>
    <property type="match status" value="1"/>
</dbReference>
<evidence type="ECO:0000256" key="1">
    <source>
        <dbReference type="ARBA" id="ARBA00023121"/>
    </source>
</evidence>
<dbReference type="STRING" id="1037410.MCSF7_02604"/>